<evidence type="ECO:0000256" key="4">
    <source>
        <dbReference type="ARBA" id="ARBA00022982"/>
    </source>
</evidence>
<evidence type="ECO:0000313" key="8">
    <source>
        <dbReference type="EMBL" id="NYI44982.1"/>
    </source>
</evidence>
<evidence type="ECO:0000256" key="3">
    <source>
        <dbReference type="ARBA" id="ARBA00022723"/>
    </source>
</evidence>
<dbReference type="GO" id="GO:0051538">
    <property type="term" value="F:3 iron, 4 sulfur cluster binding"/>
    <property type="evidence" value="ECO:0007669"/>
    <property type="project" value="UniProtKB-KW"/>
</dbReference>
<keyword evidence="5" id="KW-0408">Iron</keyword>
<dbReference type="InterPro" id="IPR051269">
    <property type="entry name" value="Fe-S_cluster_ET"/>
</dbReference>
<evidence type="ECO:0000313" key="9">
    <source>
        <dbReference type="Proteomes" id="UP000562045"/>
    </source>
</evidence>
<keyword evidence="2" id="KW-0813">Transport</keyword>
<dbReference type="Proteomes" id="UP000562045">
    <property type="component" value="Unassembled WGS sequence"/>
</dbReference>
<comment type="caution">
    <text evidence="8">The sequence shown here is derived from an EMBL/GenBank/DDBJ whole genome shotgun (WGS) entry which is preliminary data.</text>
</comment>
<organism evidence="8 9">
    <name type="scientific">Nocardioides aromaticivorans</name>
    <dbReference type="NCBI Taxonomy" id="200618"/>
    <lineage>
        <taxon>Bacteria</taxon>
        <taxon>Bacillati</taxon>
        <taxon>Actinomycetota</taxon>
        <taxon>Actinomycetes</taxon>
        <taxon>Propionibacteriales</taxon>
        <taxon>Nocardioidaceae</taxon>
        <taxon>Nocardioides</taxon>
    </lineage>
</organism>
<reference evidence="8 9" key="1">
    <citation type="submission" date="2020-07" db="EMBL/GenBank/DDBJ databases">
        <title>Sequencing the genomes of 1000 actinobacteria strains.</title>
        <authorList>
            <person name="Klenk H.-P."/>
        </authorList>
    </citation>
    <scope>NUCLEOTIDE SEQUENCE [LARGE SCALE GENOMIC DNA]</scope>
    <source>
        <strain evidence="8 9">DSM 15131</strain>
    </source>
</reference>
<dbReference type="PANTHER" id="PTHR36923:SF3">
    <property type="entry name" value="FERREDOXIN"/>
    <property type="match status" value="1"/>
</dbReference>
<evidence type="ECO:0000256" key="5">
    <source>
        <dbReference type="ARBA" id="ARBA00023004"/>
    </source>
</evidence>
<dbReference type="PANTHER" id="PTHR36923">
    <property type="entry name" value="FERREDOXIN"/>
    <property type="match status" value="1"/>
</dbReference>
<keyword evidence="6" id="KW-0411">Iron-sulfur</keyword>
<dbReference type="EMBL" id="JACBZM010000001">
    <property type="protein sequence ID" value="NYI44982.1"/>
    <property type="molecule type" value="Genomic_DNA"/>
</dbReference>
<dbReference type="Pfam" id="PF13459">
    <property type="entry name" value="Fer4_15"/>
    <property type="match status" value="1"/>
</dbReference>
<dbReference type="Gene3D" id="3.30.70.20">
    <property type="match status" value="1"/>
</dbReference>
<protein>
    <submittedName>
        <fullName evidence="8">Ferredoxin</fullName>
    </submittedName>
</protein>
<dbReference type="GO" id="GO:0046872">
    <property type="term" value="F:metal ion binding"/>
    <property type="evidence" value="ECO:0007669"/>
    <property type="project" value="UniProtKB-KW"/>
</dbReference>
<keyword evidence="7" id="KW-0003">3Fe-4S</keyword>
<proteinExistence type="predicted"/>
<evidence type="ECO:0000256" key="6">
    <source>
        <dbReference type="ARBA" id="ARBA00023014"/>
    </source>
</evidence>
<dbReference type="RefSeq" id="WP_257026859.1">
    <property type="nucleotide sequence ID" value="NZ_JACBZM010000001.1"/>
</dbReference>
<evidence type="ECO:0000256" key="2">
    <source>
        <dbReference type="ARBA" id="ARBA00022448"/>
    </source>
</evidence>
<sequence length="71" mass="7964">MTMFTVTVDAERCQGHARCLAFAPEVFDFDDEGYAFVPEENQRFAELPENVRKAISSCPERAILVAEEPAP</sequence>
<evidence type="ECO:0000256" key="1">
    <source>
        <dbReference type="ARBA" id="ARBA00001927"/>
    </source>
</evidence>
<dbReference type="SUPFAM" id="SSF54862">
    <property type="entry name" value="4Fe-4S ferredoxins"/>
    <property type="match status" value="1"/>
</dbReference>
<comment type="cofactor">
    <cofactor evidence="1">
        <name>[3Fe-4S] cluster</name>
        <dbReference type="ChEBI" id="CHEBI:21137"/>
    </cofactor>
</comment>
<keyword evidence="4" id="KW-0249">Electron transport</keyword>
<gene>
    <name evidence="8" type="ORF">BJ993_002062</name>
</gene>
<accession>A0A7Y9ZGH0</accession>
<dbReference type="AlphaFoldDB" id="A0A7Y9ZGH0"/>
<evidence type="ECO:0000256" key="7">
    <source>
        <dbReference type="ARBA" id="ARBA00023291"/>
    </source>
</evidence>
<keyword evidence="3" id="KW-0479">Metal-binding</keyword>
<name>A0A7Y9ZGH0_9ACTN</name>